<dbReference type="PROSITE" id="PS00135">
    <property type="entry name" value="TRYPSIN_SER"/>
    <property type="match status" value="1"/>
</dbReference>
<protein>
    <submittedName>
        <fullName evidence="8">Trypsin-2-like</fullName>
    </submittedName>
</protein>
<dbReference type="InterPro" id="IPR001254">
    <property type="entry name" value="Trypsin_dom"/>
</dbReference>
<sequence length="482" mass="51817">PPLVKGEVAGVSVISPSTTLCGQAPFNNKIVGGQEATAGAWPWQVSIQSAIFGGHFCGGSLINKDWVLSAAHCFQSTIEIYLGRQSQSGSNPNEAFRTARRVINHPDYSDPTHDNDIALLRLSSSVTFSEYIRPVCLASAGSKFAAGSDSWVTGWGTLQSGGASPDKLQEVMIPVVSNSDCDDAYDLLKITSNMICAGLLNEGGKDSCQGDSGGPLVSRNGSLWIQSGVVSFGIGCADPKYPGVYARVSQYQDWITSTIGSNPPGFVEFNNNAFINSPNLLLFFAPSSDPTLSASTKYTTSSCQTNWLNIIMCGRAPLNPKIVGGQNAVRGSWPWQASINYVPNGGLVCGGSLINKDWVLSAINSGIKTDFYFYFYRLTVSTTVIYLGRQWQIGTNPHQINKTVAQIIIHPKYNPDNFFENDIALVQLSSSVTFNDYIRPVCLAAAGSTFDAGTESWITGWGKLNYGGESNLTNNQNTCARL</sequence>
<organism evidence="8 9">
    <name type="scientific">Sinocyclocheilus grahami</name>
    <name type="common">Dianchi golden-line fish</name>
    <name type="synonym">Barbus grahami</name>
    <dbReference type="NCBI Taxonomy" id="75366"/>
    <lineage>
        <taxon>Eukaryota</taxon>
        <taxon>Metazoa</taxon>
        <taxon>Chordata</taxon>
        <taxon>Craniata</taxon>
        <taxon>Vertebrata</taxon>
        <taxon>Euteleostomi</taxon>
        <taxon>Actinopterygii</taxon>
        <taxon>Neopterygii</taxon>
        <taxon>Teleostei</taxon>
        <taxon>Ostariophysi</taxon>
        <taxon>Cypriniformes</taxon>
        <taxon>Cyprinidae</taxon>
        <taxon>Cyprininae</taxon>
        <taxon>Sinocyclocheilus</taxon>
    </lineage>
</organism>
<evidence type="ECO:0000256" key="3">
    <source>
        <dbReference type="ARBA" id="ARBA00022801"/>
    </source>
</evidence>
<reference evidence="8" key="1">
    <citation type="submission" date="2025-08" db="UniProtKB">
        <authorList>
            <consortium name="Ensembl"/>
        </authorList>
    </citation>
    <scope>IDENTIFICATION</scope>
</reference>
<evidence type="ECO:0000256" key="2">
    <source>
        <dbReference type="ARBA" id="ARBA00022729"/>
    </source>
</evidence>
<dbReference type="Proteomes" id="UP000472262">
    <property type="component" value="Unassembled WGS sequence"/>
</dbReference>
<dbReference type="PROSITE" id="PS00134">
    <property type="entry name" value="TRYPSIN_HIS"/>
    <property type="match status" value="1"/>
</dbReference>
<evidence type="ECO:0000256" key="1">
    <source>
        <dbReference type="ARBA" id="ARBA00022670"/>
    </source>
</evidence>
<dbReference type="PANTHER" id="PTHR24252:SF7">
    <property type="entry name" value="HYALIN"/>
    <property type="match status" value="1"/>
</dbReference>
<accession>A0A672S148</accession>
<dbReference type="InterPro" id="IPR033116">
    <property type="entry name" value="TRYPSIN_SER"/>
</dbReference>
<keyword evidence="1 6" id="KW-0645">Protease</keyword>
<dbReference type="InterPro" id="IPR043504">
    <property type="entry name" value="Peptidase_S1_PA_chymotrypsin"/>
</dbReference>
<dbReference type="FunFam" id="2.40.10.10:FF:000068">
    <property type="entry name" value="transmembrane protease serine 2"/>
    <property type="match status" value="1"/>
</dbReference>
<evidence type="ECO:0000256" key="6">
    <source>
        <dbReference type="RuleBase" id="RU363034"/>
    </source>
</evidence>
<dbReference type="InterPro" id="IPR018114">
    <property type="entry name" value="TRYPSIN_HIS"/>
</dbReference>
<dbReference type="AlphaFoldDB" id="A0A672S148"/>
<dbReference type="PRINTS" id="PR00722">
    <property type="entry name" value="CHYMOTRYPSIN"/>
</dbReference>
<proteinExistence type="predicted"/>
<name>A0A672S148_SINGR</name>
<dbReference type="FunFam" id="2.40.10.10:FF:000024">
    <property type="entry name" value="Serine protease 53"/>
    <property type="match status" value="1"/>
</dbReference>
<keyword evidence="9" id="KW-1185">Reference proteome</keyword>
<feature type="domain" description="Peptidase S1" evidence="7">
    <location>
        <begin position="30"/>
        <end position="260"/>
    </location>
</feature>
<dbReference type="GO" id="GO:0004252">
    <property type="term" value="F:serine-type endopeptidase activity"/>
    <property type="evidence" value="ECO:0007669"/>
    <property type="project" value="InterPro"/>
</dbReference>
<evidence type="ECO:0000259" key="7">
    <source>
        <dbReference type="PROSITE" id="PS50240"/>
    </source>
</evidence>
<evidence type="ECO:0000256" key="5">
    <source>
        <dbReference type="ARBA" id="ARBA00023157"/>
    </source>
</evidence>
<dbReference type="CDD" id="cd00190">
    <property type="entry name" value="Tryp_SPc"/>
    <property type="match status" value="2"/>
</dbReference>
<evidence type="ECO:0000313" key="9">
    <source>
        <dbReference type="Proteomes" id="UP000472262"/>
    </source>
</evidence>
<dbReference type="GO" id="GO:0006508">
    <property type="term" value="P:proteolysis"/>
    <property type="evidence" value="ECO:0007669"/>
    <property type="project" value="UniProtKB-KW"/>
</dbReference>
<dbReference type="InterPro" id="IPR009003">
    <property type="entry name" value="Peptidase_S1_PA"/>
</dbReference>
<dbReference type="InterPro" id="IPR001314">
    <property type="entry name" value="Peptidase_S1A"/>
</dbReference>
<dbReference type="InParanoid" id="A0A672S148"/>
<keyword evidence="3 6" id="KW-0378">Hydrolase</keyword>
<keyword evidence="2" id="KW-0732">Signal</keyword>
<evidence type="ECO:0000256" key="4">
    <source>
        <dbReference type="ARBA" id="ARBA00022825"/>
    </source>
</evidence>
<evidence type="ECO:0000313" key="8">
    <source>
        <dbReference type="Ensembl" id="ENSSGRP00000095151.1"/>
    </source>
</evidence>
<dbReference type="PROSITE" id="PS50240">
    <property type="entry name" value="TRYPSIN_DOM"/>
    <property type="match status" value="2"/>
</dbReference>
<keyword evidence="4 6" id="KW-0720">Serine protease</keyword>
<dbReference type="Gene3D" id="2.40.10.10">
    <property type="entry name" value="Trypsin-like serine proteases"/>
    <property type="match status" value="3"/>
</dbReference>
<feature type="domain" description="Peptidase S1" evidence="7">
    <location>
        <begin position="322"/>
        <end position="482"/>
    </location>
</feature>
<keyword evidence="5" id="KW-1015">Disulfide bond</keyword>
<dbReference type="Ensembl" id="ENSSGRT00000101258.1">
    <property type="protein sequence ID" value="ENSSGRP00000095151.1"/>
    <property type="gene ID" value="ENSSGRG00000047389.1"/>
</dbReference>
<dbReference type="SMART" id="SM00020">
    <property type="entry name" value="Tryp_SPc"/>
    <property type="match status" value="2"/>
</dbReference>
<dbReference type="Pfam" id="PF00089">
    <property type="entry name" value="Trypsin"/>
    <property type="match status" value="2"/>
</dbReference>
<dbReference type="PANTHER" id="PTHR24252">
    <property type="entry name" value="ACROSIN-RELATED"/>
    <property type="match status" value="1"/>
</dbReference>
<reference evidence="8" key="2">
    <citation type="submission" date="2025-09" db="UniProtKB">
        <authorList>
            <consortium name="Ensembl"/>
        </authorList>
    </citation>
    <scope>IDENTIFICATION</scope>
</reference>
<dbReference type="SUPFAM" id="SSF50494">
    <property type="entry name" value="Trypsin-like serine proteases"/>
    <property type="match status" value="2"/>
</dbReference>
<gene>
    <name evidence="8" type="primary">LOC107582907</name>
</gene>